<dbReference type="AlphaFoldDB" id="A0A839Z791"/>
<dbReference type="Proteomes" id="UP000533469">
    <property type="component" value="Unassembled WGS sequence"/>
</dbReference>
<name>A0A839Z791_9HYPH</name>
<dbReference type="RefSeq" id="WP_183189117.1">
    <property type="nucleotide sequence ID" value="NZ_JACICD010000002.1"/>
</dbReference>
<accession>A0A839Z791</accession>
<protein>
    <submittedName>
        <fullName evidence="1">Putative DNA binding CopG/RHH family protein</fullName>
    </submittedName>
</protein>
<dbReference type="InterPro" id="IPR010985">
    <property type="entry name" value="Ribbon_hlx_hlx"/>
</dbReference>
<evidence type="ECO:0000313" key="1">
    <source>
        <dbReference type="EMBL" id="MBB3770973.1"/>
    </source>
</evidence>
<reference evidence="1 2" key="1">
    <citation type="submission" date="2020-08" db="EMBL/GenBank/DDBJ databases">
        <title>Genomic Encyclopedia of Type Strains, Phase IV (KMG-IV): sequencing the most valuable type-strain genomes for metagenomic binning, comparative biology and taxonomic classification.</title>
        <authorList>
            <person name="Goeker M."/>
        </authorList>
    </citation>
    <scope>NUCLEOTIDE SEQUENCE [LARGE SCALE GENOMIC DNA]</scope>
    <source>
        <strain evidence="1 2">DSM 5895</strain>
    </source>
</reference>
<dbReference type="SUPFAM" id="SSF47598">
    <property type="entry name" value="Ribbon-helix-helix"/>
    <property type="match status" value="1"/>
</dbReference>
<proteinExistence type="predicted"/>
<keyword evidence="2" id="KW-1185">Reference proteome</keyword>
<evidence type="ECO:0000313" key="2">
    <source>
        <dbReference type="Proteomes" id="UP000533469"/>
    </source>
</evidence>
<organism evidence="1 2">
    <name type="scientific">Ancylobacter tetraedralis</name>
    <dbReference type="NCBI Taxonomy" id="217068"/>
    <lineage>
        <taxon>Bacteria</taxon>
        <taxon>Pseudomonadati</taxon>
        <taxon>Pseudomonadota</taxon>
        <taxon>Alphaproteobacteria</taxon>
        <taxon>Hyphomicrobiales</taxon>
        <taxon>Xanthobacteraceae</taxon>
        <taxon>Ancylobacter</taxon>
    </lineage>
</organism>
<gene>
    <name evidence="1" type="ORF">FHS55_001568</name>
</gene>
<dbReference type="EMBL" id="JACICD010000002">
    <property type="protein sequence ID" value="MBB3770973.1"/>
    <property type="molecule type" value="Genomic_DNA"/>
</dbReference>
<sequence length="54" mass="5916">MKKDAYINVRVTAHLHAAVEQAAARENVPLSHVIRKALAQAVEDDRSRPALGLN</sequence>
<dbReference type="GO" id="GO:0006355">
    <property type="term" value="P:regulation of DNA-templated transcription"/>
    <property type="evidence" value="ECO:0007669"/>
    <property type="project" value="InterPro"/>
</dbReference>
<comment type="caution">
    <text evidence="1">The sequence shown here is derived from an EMBL/GenBank/DDBJ whole genome shotgun (WGS) entry which is preliminary data.</text>
</comment>